<accession>A0A443RV64</accession>
<keyword evidence="4" id="KW-1015">Disulfide bond</keyword>
<evidence type="ECO:0000313" key="9">
    <source>
        <dbReference type="Proteomes" id="UP000288716"/>
    </source>
</evidence>
<evidence type="ECO:0000313" key="8">
    <source>
        <dbReference type="EMBL" id="RWS19281.1"/>
    </source>
</evidence>
<dbReference type="InterPro" id="IPR036116">
    <property type="entry name" value="FN3_sf"/>
</dbReference>
<dbReference type="Pfam" id="PF07679">
    <property type="entry name" value="I-set"/>
    <property type="match status" value="1"/>
</dbReference>
<feature type="non-terminal residue" evidence="8">
    <location>
        <position position="1"/>
    </location>
</feature>
<dbReference type="GO" id="GO:0050839">
    <property type="term" value="F:cell adhesion molecule binding"/>
    <property type="evidence" value="ECO:0007669"/>
    <property type="project" value="TreeGrafter"/>
</dbReference>
<proteinExistence type="predicted"/>
<evidence type="ECO:0000256" key="2">
    <source>
        <dbReference type="ARBA" id="ARBA00022737"/>
    </source>
</evidence>
<dbReference type="STRING" id="299467.A0A443RV64"/>
<dbReference type="InterPro" id="IPR007110">
    <property type="entry name" value="Ig-like_dom"/>
</dbReference>
<feature type="domain" description="Ig-like" evidence="7">
    <location>
        <begin position="1"/>
        <end position="65"/>
    </location>
</feature>
<feature type="domain" description="Ig-like" evidence="7">
    <location>
        <begin position="70"/>
        <end position="168"/>
    </location>
</feature>
<comment type="subcellular location">
    <subcellularLocation>
        <location evidence="1">Membrane</location>
        <topology evidence="1">Single-pass type I membrane protein</topology>
    </subcellularLocation>
</comment>
<dbReference type="Proteomes" id="UP000288716">
    <property type="component" value="Unassembled WGS sequence"/>
</dbReference>
<dbReference type="InterPro" id="IPR003599">
    <property type="entry name" value="Ig_sub"/>
</dbReference>
<dbReference type="VEuPathDB" id="VectorBase:LDEU012759"/>
<feature type="non-terminal residue" evidence="8">
    <location>
        <position position="263"/>
    </location>
</feature>
<dbReference type="Gene3D" id="2.60.40.10">
    <property type="entry name" value="Immunoglobulins"/>
    <property type="match status" value="2"/>
</dbReference>
<dbReference type="GO" id="GO:0098609">
    <property type="term" value="P:cell-cell adhesion"/>
    <property type="evidence" value="ECO:0007669"/>
    <property type="project" value="TreeGrafter"/>
</dbReference>
<dbReference type="Pfam" id="PF13927">
    <property type="entry name" value="Ig_3"/>
    <property type="match status" value="1"/>
</dbReference>
<dbReference type="SMART" id="SM00409">
    <property type="entry name" value="IG"/>
    <property type="match status" value="2"/>
</dbReference>
<sequence>ETIEIECEPEGFPKPSIRWNDPTNKHLSNYSTLTIDNVNRFQSGLYTCIADNEVGKAFIENYNIQVHHIPKVTVKENKIYTGTGLTQTMTCYILSNPKPNVQWVKVDNGIESNEISNTLAKSTSLKSINDTYFESKLKITIHSHSNLGFYECRVSNGIGESSAKVELKGSPPLNGAIISIDQIDMKTFDVRTSFTSYSPILNYKLMLRQLPSKSVWELPLTPNETVFTLFNNVYKDLFKIENLNINSEYGVRVIANNEFGWAN</sequence>
<dbReference type="GO" id="GO:0005911">
    <property type="term" value="C:cell-cell junction"/>
    <property type="evidence" value="ECO:0007669"/>
    <property type="project" value="TreeGrafter"/>
</dbReference>
<name>A0A443RV64_9ACAR</name>
<dbReference type="GO" id="GO:0005886">
    <property type="term" value="C:plasma membrane"/>
    <property type="evidence" value="ECO:0007669"/>
    <property type="project" value="TreeGrafter"/>
</dbReference>
<reference evidence="8 9" key="1">
    <citation type="journal article" date="2018" name="Gigascience">
        <title>Genomes of trombidid mites reveal novel predicted allergens and laterally-transferred genes associated with secondary metabolism.</title>
        <authorList>
            <person name="Dong X."/>
            <person name="Chaisiri K."/>
            <person name="Xia D."/>
            <person name="Armstrong S.D."/>
            <person name="Fang Y."/>
            <person name="Donnelly M.J."/>
            <person name="Kadowaki T."/>
            <person name="McGarry J.W."/>
            <person name="Darby A.C."/>
            <person name="Makepeace B.L."/>
        </authorList>
    </citation>
    <scope>NUCLEOTIDE SEQUENCE [LARGE SCALE GENOMIC DNA]</scope>
    <source>
        <strain evidence="8">UoL-UT</strain>
    </source>
</reference>
<keyword evidence="2" id="KW-0677">Repeat</keyword>
<dbReference type="PROSITE" id="PS50835">
    <property type="entry name" value="IG_LIKE"/>
    <property type="match status" value="2"/>
</dbReference>
<dbReference type="EMBL" id="NCKV01027990">
    <property type="protein sequence ID" value="RWS19281.1"/>
    <property type="molecule type" value="Genomic_DNA"/>
</dbReference>
<evidence type="ECO:0000256" key="5">
    <source>
        <dbReference type="ARBA" id="ARBA00023180"/>
    </source>
</evidence>
<evidence type="ECO:0000256" key="3">
    <source>
        <dbReference type="ARBA" id="ARBA00023136"/>
    </source>
</evidence>
<gene>
    <name evidence="8" type="ORF">B4U80_12325</name>
</gene>
<evidence type="ECO:0000256" key="6">
    <source>
        <dbReference type="ARBA" id="ARBA00023319"/>
    </source>
</evidence>
<protein>
    <recommendedName>
        <fullName evidence="7">Ig-like domain-containing protein</fullName>
    </recommendedName>
</protein>
<dbReference type="PANTHER" id="PTHR11640">
    <property type="entry name" value="NEPHRIN"/>
    <property type="match status" value="1"/>
</dbReference>
<dbReference type="InterPro" id="IPR013098">
    <property type="entry name" value="Ig_I-set"/>
</dbReference>
<dbReference type="InterPro" id="IPR013783">
    <property type="entry name" value="Ig-like_fold"/>
</dbReference>
<evidence type="ECO:0000256" key="4">
    <source>
        <dbReference type="ARBA" id="ARBA00023157"/>
    </source>
</evidence>
<keyword evidence="3" id="KW-0472">Membrane</keyword>
<dbReference type="SMART" id="SM00408">
    <property type="entry name" value="IGc2"/>
    <property type="match status" value="2"/>
</dbReference>
<dbReference type="InterPro" id="IPR003598">
    <property type="entry name" value="Ig_sub2"/>
</dbReference>
<dbReference type="InterPro" id="IPR051275">
    <property type="entry name" value="Cell_adhesion_signaling"/>
</dbReference>
<evidence type="ECO:0000259" key="7">
    <source>
        <dbReference type="PROSITE" id="PS50835"/>
    </source>
</evidence>
<organism evidence="8 9">
    <name type="scientific">Leptotrombidium deliense</name>
    <dbReference type="NCBI Taxonomy" id="299467"/>
    <lineage>
        <taxon>Eukaryota</taxon>
        <taxon>Metazoa</taxon>
        <taxon>Ecdysozoa</taxon>
        <taxon>Arthropoda</taxon>
        <taxon>Chelicerata</taxon>
        <taxon>Arachnida</taxon>
        <taxon>Acari</taxon>
        <taxon>Acariformes</taxon>
        <taxon>Trombidiformes</taxon>
        <taxon>Prostigmata</taxon>
        <taxon>Anystina</taxon>
        <taxon>Parasitengona</taxon>
        <taxon>Trombiculoidea</taxon>
        <taxon>Trombiculidae</taxon>
        <taxon>Leptotrombidium</taxon>
    </lineage>
</organism>
<dbReference type="SUPFAM" id="SSF49265">
    <property type="entry name" value="Fibronectin type III"/>
    <property type="match status" value="1"/>
</dbReference>
<dbReference type="InterPro" id="IPR036179">
    <property type="entry name" value="Ig-like_dom_sf"/>
</dbReference>
<dbReference type="SUPFAM" id="SSF48726">
    <property type="entry name" value="Immunoglobulin"/>
    <property type="match status" value="2"/>
</dbReference>
<evidence type="ECO:0000256" key="1">
    <source>
        <dbReference type="ARBA" id="ARBA00004479"/>
    </source>
</evidence>
<keyword evidence="5" id="KW-0325">Glycoprotein</keyword>
<dbReference type="AlphaFoldDB" id="A0A443RV64"/>
<dbReference type="PANTHER" id="PTHR11640:SF31">
    <property type="entry name" value="IRREGULAR CHIASM C-ROUGHEST PROTEIN-RELATED"/>
    <property type="match status" value="1"/>
</dbReference>
<keyword evidence="6" id="KW-0393">Immunoglobulin domain</keyword>
<comment type="caution">
    <text evidence="8">The sequence shown here is derived from an EMBL/GenBank/DDBJ whole genome shotgun (WGS) entry which is preliminary data.</text>
</comment>
<keyword evidence="9" id="KW-1185">Reference proteome</keyword>
<dbReference type="OrthoDB" id="190835at2759"/>